<keyword evidence="4" id="KW-1185">Reference proteome</keyword>
<dbReference type="Proteomes" id="UP000186817">
    <property type="component" value="Unassembled WGS sequence"/>
</dbReference>
<name>A0A1Q9ETW5_SYMMI</name>
<proteinExistence type="predicted"/>
<evidence type="ECO:0000256" key="1">
    <source>
        <dbReference type="SAM" id="MobiDB-lite"/>
    </source>
</evidence>
<sequence length="481" mass="54801">MGAVFFAAPAEESKYAASDSARELGWAEIQRLGREALEAYLRPTVETIEDELLLKWANNDIPDLCLVHSRLPVYIGSRREKVRFALVGKEFPKLLESEDWRALKDDPLAICTRVLNEVRKLRGKRIGHLASEAMATRASALIEIFNKLILVPPRSVEEQTFDDKLRRMLMLVMMERYHHPSWPPRQLKPLTSECDVESVSREALIQHLLPEVANILGTEHTYMKGCSEEFRQRSSNLGGQYASKVAWASNLPKFPAEGKGDAENRLHVYIGRHAGEIHDCGYGNPFVIGHNPDTYRAFYTDTASAKGGGNWPRAPACLALYLKHEQLIQDMHGTFVTCRELDDKGNWTRDNVIELFWKVTEAEHSESMRGYVDGLLGTRLGCYCQPEACHGHVLRNVFCRSVLEEMGTWELREKLRQVLHQRSRETREAKVRRPRCKEADSLEETDEEAKEPLSLAQEAALQGWLLTLKAKYEIVGTYEPT</sequence>
<dbReference type="AlphaFoldDB" id="A0A1Q9ETW5"/>
<protein>
    <recommendedName>
        <fullName evidence="2">DUF4326 domain-containing protein</fullName>
    </recommendedName>
</protein>
<reference evidence="3 4" key="1">
    <citation type="submission" date="2016-02" db="EMBL/GenBank/DDBJ databases">
        <title>Genome analysis of coral dinoflagellate symbionts highlights evolutionary adaptations to a symbiotic lifestyle.</title>
        <authorList>
            <person name="Aranda M."/>
            <person name="Li Y."/>
            <person name="Liew Y.J."/>
            <person name="Baumgarten S."/>
            <person name="Simakov O."/>
            <person name="Wilson M."/>
            <person name="Piel J."/>
            <person name="Ashoor H."/>
            <person name="Bougouffa S."/>
            <person name="Bajic V.B."/>
            <person name="Ryu T."/>
            <person name="Ravasi T."/>
            <person name="Bayer T."/>
            <person name="Micklem G."/>
            <person name="Kim H."/>
            <person name="Bhak J."/>
            <person name="Lajeunesse T.C."/>
            <person name="Voolstra C.R."/>
        </authorList>
    </citation>
    <scope>NUCLEOTIDE SEQUENCE [LARGE SCALE GENOMIC DNA]</scope>
    <source>
        <strain evidence="3 4">CCMP2467</strain>
    </source>
</reference>
<evidence type="ECO:0000313" key="4">
    <source>
        <dbReference type="Proteomes" id="UP000186817"/>
    </source>
</evidence>
<dbReference type="InterPro" id="IPR025475">
    <property type="entry name" value="DUF4326"/>
</dbReference>
<organism evidence="3 4">
    <name type="scientific">Symbiodinium microadriaticum</name>
    <name type="common">Dinoflagellate</name>
    <name type="synonym">Zooxanthella microadriatica</name>
    <dbReference type="NCBI Taxonomy" id="2951"/>
    <lineage>
        <taxon>Eukaryota</taxon>
        <taxon>Sar</taxon>
        <taxon>Alveolata</taxon>
        <taxon>Dinophyceae</taxon>
        <taxon>Suessiales</taxon>
        <taxon>Symbiodiniaceae</taxon>
        <taxon>Symbiodinium</taxon>
    </lineage>
</organism>
<evidence type="ECO:0000313" key="3">
    <source>
        <dbReference type="EMBL" id="OLQ10865.1"/>
    </source>
</evidence>
<feature type="compositionally biased region" description="Basic and acidic residues" evidence="1">
    <location>
        <begin position="430"/>
        <end position="440"/>
    </location>
</feature>
<feature type="domain" description="DUF4326" evidence="2">
    <location>
        <begin position="259"/>
        <end position="394"/>
    </location>
</feature>
<accession>A0A1Q9ETW5</accession>
<dbReference type="Pfam" id="PF14216">
    <property type="entry name" value="DUF4326"/>
    <property type="match status" value="1"/>
</dbReference>
<gene>
    <name evidence="3" type="ORF">AK812_SmicGene5390</name>
</gene>
<evidence type="ECO:0000259" key="2">
    <source>
        <dbReference type="Pfam" id="PF14216"/>
    </source>
</evidence>
<dbReference type="OrthoDB" id="272703at2759"/>
<feature type="region of interest" description="Disordered" evidence="1">
    <location>
        <begin position="430"/>
        <end position="450"/>
    </location>
</feature>
<comment type="caution">
    <text evidence="3">The sequence shown here is derived from an EMBL/GenBank/DDBJ whole genome shotgun (WGS) entry which is preliminary data.</text>
</comment>
<dbReference type="EMBL" id="LSRX01000070">
    <property type="protein sequence ID" value="OLQ10865.1"/>
    <property type="molecule type" value="Genomic_DNA"/>
</dbReference>